<dbReference type="CDD" id="cd16917">
    <property type="entry name" value="HATPase_UhpB-NarQ-NarX-like"/>
    <property type="match status" value="1"/>
</dbReference>
<evidence type="ECO:0000259" key="10">
    <source>
        <dbReference type="Pfam" id="PF07730"/>
    </source>
</evidence>
<comment type="catalytic activity">
    <reaction evidence="1">
        <text>ATP + protein L-histidine = ADP + protein N-phospho-L-histidine.</text>
        <dbReference type="EC" id="2.7.13.3"/>
    </reaction>
</comment>
<dbReference type="PANTHER" id="PTHR24421">
    <property type="entry name" value="NITRATE/NITRITE SENSOR PROTEIN NARX-RELATED"/>
    <property type="match status" value="1"/>
</dbReference>
<keyword evidence="12" id="KW-1185">Reference proteome</keyword>
<evidence type="ECO:0000256" key="5">
    <source>
        <dbReference type="ARBA" id="ARBA00022741"/>
    </source>
</evidence>
<dbReference type="Pfam" id="PF07730">
    <property type="entry name" value="HisKA_3"/>
    <property type="match status" value="1"/>
</dbReference>
<dbReference type="InterPro" id="IPR011712">
    <property type="entry name" value="Sig_transdc_His_kin_sub3_dim/P"/>
</dbReference>
<evidence type="ECO:0000256" key="2">
    <source>
        <dbReference type="ARBA" id="ARBA00012438"/>
    </source>
</evidence>
<evidence type="ECO:0000256" key="4">
    <source>
        <dbReference type="ARBA" id="ARBA00022679"/>
    </source>
</evidence>
<dbReference type="Proteomes" id="UP000305109">
    <property type="component" value="Unassembled WGS sequence"/>
</dbReference>
<dbReference type="InterPro" id="IPR036890">
    <property type="entry name" value="HATPase_C_sf"/>
</dbReference>
<feature type="transmembrane region" description="Helical" evidence="9">
    <location>
        <begin position="147"/>
        <end position="166"/>
    </location>
</feature>
<keyword evidence="9" id="KW-1133">Transmembrane helix</keyword>
<evidence type="ECO:0000256" key="7">
    <source>
        <dbReference type="ARBA" id="ARBA00022840"/>
    </source>
</evidence>
<evidence type="ECO:0000256" key="3">
    <source>
        <dbReference type="ARBA" id="ARBA00022553"/>
    </source>
</evidence>
<dbReference type="SUPFAM" id="SSF55874">
    <property type="entry name" value="ATPase domain of HSP90 chaperone/DNA topoisomerase II/histidine kinase"/>
    <property type="match status" value="1"/>
</dbReference>
<dbReference type="InterPro" id="IPR050482">
    <property type="entry name" value="Sensor_HK_TwoCompSys"/>
</dbReference>
<dbReference type="EC" id="2.7.13.3" evidence="2"/>
<keyword evidence="5" id="KW-0547">Nucleotide-binding</keyword>
<dbReference type="EMBL" id="SUMD01000011">
    <property type="protein sequence ID" value="TJZ75385.1"/>
    <property type="molecule type" value="Genomic_DNA"/>
</dbReference>
<comment type="caution">
    <text evidence="11">The sequence shown here is derived from an EMBL/GenBank/DDBJ whole genome shotgun (WGS) entry which is preliminary data.</text>
</comment>
<dbReference type="Gene3D" id="1.20.5.1930">
    <property type="match status" value="1"/>
</dbReference>
<dbReference type="PANTHER" id="PTHR24421:SF10">
    <property type="entry name" value="NITRATE_NITRITE SENSOR PROTEIN NARQ"/>
    <property type="match status" value="1"/>
</dbReference>
<dbReference type="Gene3D" id="3.30.565.10">
    <property type="entry name" value="Histidine kinase-like ATPase, C-terminal domain"/>
    <property type="match status" value="1"/>
</dbReference>
<protein>
    <recommendedName>
        <fullName evidence="2">histidine kinase</fullName>
        <ecNumber evidence="2">2.7.13.3</ecNumber>
    </recommendedName>
</protein>
<evidence type="ECO:0000256" key="8">
    <source>
        <dbReference type="ARBA" id="ARBA00023012"/>
    </source>
</evidence>
<proteinExistence type="predicted"/>
<name>A0ABY2RF97_9NOCA</name>
<evidence type="ECO:0000256" key="6">
    <source>
        <dbReference type="ARBA" id="ARBA00022777"/>
    </source>
</evidence>
<sequence>MRTIITSATPSRHRPYAGSAVLPWEDVTRFSVCCDEGVSRWSALSSLAQSALIALLAFVAGAVLYSTALYSLAPISAGVPVPIRLVLLAAICGAAVFRRDRPVLAIWLATIPLGIDFALGPTLPIWLVFSDLVYAVVLYGTARQSRAMVGVAAAGTTVCLALVLALTRSWQPLVIGTIAAFAFVGTPLWWGRAVRLHKDVADSERARAEALTTIAALDRQAAIADERNRMARDLHDVIAGHLSAIAIQSEAALGITGPESDERLHRILESVRGNSIDALEEMRSMIGLLRTDIVDEAAAPGRLRQLAKLVDSAQAAGTEVAVHDDLAPGQLPTAVDHTAYRIAQEALTNAIKHAPGHPVELTLRSQSGRLLMTVCNPLPPRGFPSDPPRQRTGLRNMRERTELLGGRFSAGPAPDGWRVAVSIPVDGPAAGA</sequence>
<keyword evidence="3" id="KW-0597">Phosphoprotein</keyword>
<feature type="domain" description="Signal transduction histidine kinase subgroup 3 dimerisation and phosphoacceptor" evidence="10">
    <location>
        <begin position="226"/>
        <end position="292"/>
    </location>
</feature>
<keyword evidence="6 11" id="KW-0418">Kinase</keyword>
<evidence type="ECO:0000256" key="9">
    <source>
        <dbReference type="SAM" id="Phobius"/>
    </source>
</evidence>
<keyword evidence="9" id="KW-0812">Transmembrane</keyword>
<keyword evidence="4" id="KW-0808">Transferase</keyword>
<feature type="transmembrane region" description="Helical" evidence="9">
    <location>
        <begin position="79"/>
        <end position="97"/>
    </location>
</feature>
<dbReference type="GO" id="GO:0016301">
    <property type="term" value="F:kinase activity"/>
    <property type="evidence" value="ECO:0007669"/>
    <property type="project" value="UniProtKB-KW"/>
</dbReference>
<keyword evidence="9" id="KW-0472">Membrane</keyword>
<gene>
    <name evidence="11" type="ORF">FCG67_20545</name>
</gene>
<evidence type="ECO:0000256" key="1">
    <source>
        <dbReference type="ARBA" id="ARBA00000085"/>
    </source>
</evidence>
<keyword evidence="7" id="KW-0067">ATP-binding</keyword>
<feature type="transmembrane region" description="Helical" evidence="9">
    <location>
        <begin position="104"/>
        <end position="127"/>
    </location>
</feature>
<organism evidence="11 12">
    <name type="scientific">Rhodococcus oryzae</name>
    <dbReference type="NCBI Taxonomy" id="2571143"/>
    <lineage>
        <taxon>Bacteria</taxon>
        <taxon>Bacillati</taxon>
        <taxon>Actinomycetota</taxon>
        <taxon>Actinomycetes</taxon>
        <taxon>Mycobacteriales</taxon>
        <taxon>Nocardiaceae</taxon>
        <taxon>Rhodococcus</taxon>
    </lineage>
</organism>
<accession>A0ABY2RF97</accession>
<evidence type="ECO:0000313" key="11">
    <source>
        <dbReference type="EMBL" id="TJZ75385.1"/>
    </source>
</evidence>
<feature type="transmembrane region" description="Helical" evidence="9">
    <location>
        <begin position="50"/>
        <end position="73"/>
    </location>
</feature>
<keyword evidence="8" id="KW-0902">Two-component regulatory system</keyword>
<feature type="transmembrane region" description="Helical" evidence="9">
    <location>
        <begin position="173"/>
        <end position="190"/>
    </location>
</feature>
<reference evidence="11 12" key="1">
    <citation type="submission" date="2019-04" db="EMBL/GenBank/DDBJ databases">
        <title>Rhodococcus oryzae sp. nov., a novel actinomycete isolated from rhizosphere soil of rice (Oryza sativa L.).</title>
        <authorList>
            <person name="Li C."/>
        </authorList>
    </citation>
    <scope>NUCLEOTIDE SEQUENCE [LARGE SCALE GENOMIC DNA]</scope>
    <source>
        <strain evidence="11 12">NEAU-CX67</strain>
    </source>
</reference>
<evidence type="ECO:0000313" key="12">
    <source>
        <dbReference type="Proteomes" id="UP000305109"/>
    </source>
</evidence>